<dbReference type="GO" id="GO:0040011">
    <property type="term" value="P:locomotion"/>
    <property type="evidence" value="ECO:0007669"/>
    <property type="project" value="TreeGrafter"/>
</dbReference>
<dbReference type="STRING" id="6185.A0A095ALB7"/>
<evidence type="ECO:0000256" key="4">
    <source>
        <dbReference type="PROSITE-ProRule" id="PRU00221"/>
    </source>
</evidence>
<accession>A0A095ALB7</accession>
<keyword evidence="2" id="KW-0677">Repeat</keyword>
<dbReference type="PROSITE" id="PS50294">
    <property type="entry name" value="WD_REPEATS_REGION"/>
    <property type="match status" value="4"/>
</dbReference>
<feature type="repeat" description="WD" evidence="4">
    <location>
        <begin position="289"/>
        <end position="325"/>
    </location>
</feature>
<comment type="similarity">
    <text evidence="3">Belongs to the WD repeat AIP1 family.</text>
</comment>
<dbReference type="PRINTS" id="PR00320">
    <property type="entry name" value="GPROTEINBRPT"/>
</dbReference>
<dbReference type="GO" id="GO:0030042">
    <property type="term" value="P:actin filament depolymerization"/>
    <property type="evidence" value="ECO:0007669"/>
    <property type="project" value="TreeGrafter"/>
</dbReference>
<evidence type="ECO:0000256" key="2">
    <source>
        <dbReference type="ARBA" id="ARBA00022737"/>
    </source>
</evidence>
<evidence type="ECO:0000313" key="5">
    <source>
        <dbReference type="EMBL" id="KGB34901.1"/>
    </source>
</evidence>
<dbReference type="GO" id="GO:0051015">
    <property type="term" value="F:actin filament binding"/>
    <property type="evidence" value="ECO:0007669"/>
    <property type="project" value="TreeGrafter"/>
</dbReference>
<dbReference type="PANTHER" id="PTHR19856">
    <property type="entry name" value="WD-REPEATCONTAINING PROTEIN WDR1"/>
    <property type="match status" value="1"/>
</dbReference>
<dbReference type="SMART" id="SM00320">
    <property type="entry name" value="WD40"/>
    <property type="match status" value="10"/>
</dbReference>
<reference evidence="5" key="1">
    <citation type="journal article" date="2012" name="Nat. Genet.">
        <title>Whole-genome sequence of Schistosoma haematobium.</title>
        <authorList>
            <person name="Young N.D."/>
            <person name="Jex A.R."/>
            <person name="Li B."/>
            <person name="Liu S."/>
            <person name="Yang L."/>
            <person name="Xiong Z."/>
            <person name="Li Y."/>
            <person name="Cantacessi C."/>
            <person name="Hall R.S."/>
            <person name="Xu X."/>
            <person name="Chen F."/>
            <person name="Wu X."/>
            <person name="Zerlotini A."/>
            <person name="Oliveira G."/>
            <person name="Hofmann A."/>
            <person name="Zhang G."/>
            <person name="Fang X."/>
            <person name="Kang Y."/>
            <person name="Campbell B.E."/>
            <person name="Loukas A."/>
            <person name="Ranganathan S."/>
            <person name="Rollinson D."/>
            <person name="Rinaldi G."/>
            <person name="Brindley P.J."/>
            <person name="Yang H."/>
            <person name="Wang J."/>
            <person name="Wang J."/>
            <person name="Gasser R.B."/>
        </authorList>
    </citation>
    <scope>NUCLEOTIDE SEQUENCE [LARGE SCALE GENOMIC DNA]</scope>
</reference>
<evidence type="ECO:0000256" key="1">
    <source>
        <dbReference type="ARBA" id="ARBA00022574"/>
    </source>
</evidence>
<feature type="repeat" description="WD" evidence="4">
    <location>
        <begin position="422"/>
        <end position="463"/>
    </location>
</feature>
<protein>
    <submittedName>
        <fullName evidence="5">Actin-interacting protein 1</fullName>
    </submittedName>
</protein>
<dbReference type="PANTHER" id="PTHR19856:SF0">
    <property type="entry name" value="WD REPEAT-CONTAINING PROTEIN 1"/>
    <property type="match status" value="1"/>
</dbReference>
<dbReference type="InterPro" id="IPR036322">
    <property type="entry name" value="WD40_repeat_dom_sf"/>
</dbReference>
<feature type="repeat" description="WD" evidence="4">
    <location>
        <begin position="22"/>
        <end position="63"/>
    </location>
</feature>
<proteinExistence type="inferred from homology"/>
<name>A0A095ALB7_SCHHA</name>
<dbReference type="Pfam" id="PF00400">
    <property type="entry name" value="WD40"/>
    <property type="match status" value="6"/>
</dbReference>
<keyword evidence="1 4" id="KW-0853">WD repeat</keyword>
<feature type="repeat" description="WD" evidence="4">
    <location>
        <begin position="484"/>
        <end position="498"/>
    </location>
</feature>
<dbReference type="EMBL" id="KL250642">
    <property type="protein sequence ID" value="KGB34901.1"/>
    <property type="molecule type" value="Genomic_DNA"/>
</dbReference>
<feature type="repeat" description="WD" evidence="4">
    <location>
        <begin position="197"/>
        <end position="238"/>
    </location>
</feature>
<dbReference type="InterPro" id="IPR001680">
    <property type="entry name" value="WD40_rpt"/>
</dbReference>
<dbReference type="PROSITE" id="PS50082">
    <property type="entry name" value="WD_REPEATS_2"/>
    <property type="match status" value="6"/>
</dbReference>
<dbReference type="PROSITE" id="PS00678">
    <property type="entry name" value="WD_REPEATS_1"/>
    <property type="match status" value="1"/>
</dbReference>
<gene>
    <name evidence="5" type="ORF">MS3_03127</name>
</gene>
<dbReference type="SUPFAM" id="SSF50978">
    <property type="entry name" value="WD40 repeat-like"/>
    <property type="match status" value="2"/>
</dbReference>
<dbReference type="GO" id="GO:0030864">
    <property type="term" value="C:cortical actin cytoskeleton"/>
    <property type="evidence" value="ECO:0007669"/>
    <property type="project" value="TreeGrafter"/>
</dbReference>
<dbReference type="InterPro" id="IPR015943">
    <property type="entry name" value="WD40/YVTN_repeat-like_dom_sf"/>
</dbReference>
<sequence length="498" mass="53972">MDATQSECLRLGGRNPADSDMYTQHSVAVNVAKYSPSGFYIASADNNGKVRIWDTINEEHLLKYEYQPFSGPINDLAWTSDNARMLVGGNGASKFGAVFMVETGTSVGSVTGMSRSINSVDFRPVRPYRAITGNDEGLVTFLEGPPFSFKNSFQNHKGFVNVVRYSLNGSFFVSGGADGKIFLHDGESGEKLSEVGSPAHEGGVYAISFSRQSPLCVSASADKSIKLWSVEAKTLSYLSKYSFENVLMNMLLGCTWVGNKVAAVSLSGSIHIFDVPPGSKSLAPPKLSIHGHKLHITCARFSTLNNRLITASSDGSMASWDTSTGLAEMFSGTEAHTSQVQSISLLGKYVITVGIDDRCVVSSISELKHIATNVTPELIDFSPNGEILACANPDRTMNLYSVTCEGNQNDLPTLKSALSEWWLRHSARITCISWSPNGRRLATGSIDSSIVIWSLDEPRKQVVLTAAHPMSNSTGLCWLSDDRLLSSAHDGSIRIWRV</sequence>
<evidence type="ECO:0000256" key="3">
    <source>
        <dbReference type="ARBA" id="ARBA00038366"/>
    </source>
</evidence>
<feature type="repeat" description="WD" evidence="4">
    <location>
        <begin position="153"/>
        <end position="194"/>
    </location>
</feature>
<dbReference type="InterPro" id="IPR019775">
    <property type="entry name" value="WD40_repeat_CS"/>
</dbReference>
<organism evidence="5">
    <name type="scientific">Schistosoma haematobium</name>
    <name type="common">Blood fluke</name>
    <dbReference type="NCBI Taxonomy" id="6185"/>
    <lineage>
        <taxon>Eukaryota</taxon>
        <taxon>Metazoa</taxon>
        <taxon>Spiralia</taxon>
        <taxon>Lophotrochozoa</taxon>
        <taxon>Platyhelminthes</taxon>
        <taxon>Trematoda</taxon>
        <taxon>Digenea</taxon>
        <taxon>Strigeidida</taxon>
        <taxon>Schistosomatoidea</taxon>
        <taxon>Schistosomatidae</taxon>
        <taxon>Schistosoma</taxon>
    </lineage>
</organism>
<dbReference type="AlphaFoldDB" id="A0A095ALB7"/>
<dbReference type="Gene3D" id="2.130.10.10">
    <property type="entry name" value="YVTN repeat-like/Quinoprotein amine dehydrogenase"/>
    <property type="match status" value="3"/>
</dbReference>
<dbReference type="InterPro" id="IPR020472">
    <property type="entry name" value="WD40_PAC1"/>
</dbReference>